<name>A0A225WPY3_9STRA</name>
<sequence length="68" mass="7166">MESSKALPEENALIAEVCGGSIVSTLEVSGHKSKQLPDVETIAQCSVPTHTEAVETPHGLQPAVTRQQ</sequence>
<organism evidence="1 2">
    <name type="scientific">Phytophthora megakarya</name>
    <dbReference type="NCBI Taxonomy" id="4795"/>
    <lineage>
        <taxon>Eukaryota</taxon>
        <taxon>Sar</taxon>
        <taxon>Stramenopiles</taxon>
        <taxon>Oomycota</taxon>
        <taxon>Peronosporomycetes</taxon>
        <taxon>Peronosporales</taxon>
        <taxon>Peronosporaceae</taxon>
        <taxon>Phytophthora</taxon>
    </lineage>
</organism>
<evidence type="ECO:0000313" key="1">
    <source>
        <dbReference type="EMBL" id="OWZ18920.1"/>
    </source>
</evidence>
<comment type="caution">
    <text evidence="1">The sequence shown here is derived from an EMBL/GenBank/DDBJ whole genome shotgun (WGS) entry which is preliminary data.</text>
</comment>
<accession>A0A225WPY3</accession>
<proteinExistence type="predicted"/>
<gene>
    <name evidence="1" type="ORF">PHMEG_0006904</name>
</gene>
<reference evidence="2" key="1">
    <citation type="submission" date="2017-03" db="EMBL/GenBank/DDBJ databases">
        <title>Phytopthora megakarya and P. palmivora, two closely related causual agents of cacao black pod achieved similar genome size and gene model numbers by different mechanisms.</title>
        <authorList>
            <person name="Ali S."/>
            <person name="Shao J."/>
            <person name="Larry D.J."/>
            <person name="Kronmiller B."/>
            <person name="Shen D."/>
            <person name="Strem M.D."/>
            <person name="Melnick R.L."/>
            <person name="Guiltinan M.J."/>
            <person name="Tyler B.M."/>
            <person name="Meinhardt L.W."/>
            <person name="Bailey B.A."/>
        </authorList>
    </citation>
    <scope>NUCLEOTIDE SEQUENCE [LARGE SCALE GENOMIC DNA]</scope>
    <source>
        <strain evidence="2">zdho120</strain>
    </source>
</reference>
<dbReference type="AlphaFoldDB" id="A0A225WPY3"/>
<dbReference type="EMBL" id="NBNE01000515">
    <property type="protein sequence ID" value="OWZ18920.1"/>
    <property type="molecule type" value="Genomic_DNA"/>
</dbReference>
<protein>
    <submittedName>
        <fullName evidence="1">Uncharacterized protein</fullName>
    </submittedName>
</protein>
<evidence type="ECO:0000313" key="2">
    <source>
        <dbReference type="Proteomes" id="UP000198211"/>
    </source>
</evidence>
<dbReference type="Proteomes" id="UP000198211">
    <property type="component" value="Unassembled WGS sequence"/>
</dbReference>
<keyword evidence="2" id="KW-1185">Reference proteome</keyword>